<sequence length="79" mass="8647">MKASEAGLSYRFPQASVARMPGRSRPSATSDANRTSGCQDGHMTRTAKMDRRDVNNKGGPKRRQQLIRRAGSVVGDLRS</sequence>
<feature type="region of interest" description="Disordered" evidence="1">
    <location>
        <begin position="1"/>
        <end position="79"/>
    </location>
</feature>
<proteinExistence type="predicted"/>
<evidence type="ECO:0000256" key="1">
    <source>
        <dbReference type="SAM" id="MobiDB-lite"/>
    </source>
</evidence>
<reference evidence="2 3" key="1">
    <citation type="journal article" date="2021" name="Elife">
        <title>Chloroplast acquisition without the gene transfer in kleptoplastic sea slugs, Plakobranchus ocellatus.</title>
        <authorList>
            <person name="Maeda T."/>
            <person name="Takahashi S."/>
            <person name="Yoshida T."/>
            <person name="Shimamura S."/>
            <person name="Takaki Y."/>
            <person name="Nagai Y."/>
            <person name="Toyoda A."/>
            <person name="Suzuki Y."/>
            <person name="Arimoto A."/>
            <person name="Ishii H."/>
            <person name="Satoh N."/>
            <person name="Nishiyama T."/>
            <person name="Hasebe M."/>
            <person name="Maruyama T."/>
            <person name="Minagawa J."/>
            <person name="Obokata J."/>
            <person name="Shigenobu S."/>
        </authorList>
    </citation>
    <scope>NUCLEOTIDE SEQUENCE [LARGE SCALE GENOMIC DNA]</scope>
</reference>
<dbReference type="AlphaFoldDB" id="A0AAV4G2F1"/>
<evidence type="ECO:0000313" key="2">
    <source>
        <dbReference type="EMBL" id="GFR79406.1"/>
    </source>
</evidence>
<feature type="compositionally biased region" description="Polar residues" evidence="1">
    <location>
        <begin position="26"/>
        <end position="38"/>
    </location>
</feature>
<name>A0AAV4G2F1_9GAST</name>
<organism evidence="2 3">
    <name type="scientific">Elysia marginata</name>
    <dbReference type="NCBI Taxonomy" id="1093978"/>
    <lineage>
        <taxon>Eukaryota</taxon>
        <taxon>Metazoa</taxon>
        <taxon>Spiralia</taxon>
        <taxon>Lophotrochozoa</taxon>
        <taxon>Mollusca</taxon>
        <taxon>Gastropoda</taxon>
        <taxon>Heterobranchia</taxon>
        <taxon>Euthyneura</taxon>
        <taxon>Panpulmonata</taxon>
        <taxon>Sacoglossa</taxon>
        <taxon>Placobranchoidea</taxon>
        <taxon>Plakobranchidae</taxon>
        <taxon>Elysia</taxon>
    </lineage>
</organism>
<dbReference type="EMBL" id="BMAT01001089">
    <property type="protein sequence ID" value="GFR79406.1"/>
    <property type="molecule type" value="Genomic_DNA"/>
</dbReference>
<protein>
    <submittedName>
        <fullName evidence="2">Uncharacterized protein</fullName>
    </submittedName>
</protein>
<accession>A0AAV4G2F1</accession>
<gene>
    <name evidence="2" type="ORF">ElyMa_000555500</name>
</gene>
<evidence type="ECO:0000313" key="3">
    <source>
        <dbReference type="Proteomes" id="UP000762676"/>
    </source>
</evidence>
<dbReference type="Proteomes" id="UP000762676">
    <property type="component" value="Unassembled WGS sequence"/>
</dbReference>
<comment type="caution">
    <text evidence="2">The sequence shown here is derived from an EMBL/GenBank/DDBJ whole genome shotgun (WGS) entry which is preliminary data.</text>
</comment>
<keyword evidence="3" id="KW-1185">Reference proteome</keyword>